<dbReference type="Proteomes" id="UP000276133">
    <property type="component" value="Unassembled WGS sequence"/>
</dbReference>
<name>A0A3M7SYX2_BRAPC</name>
<dbReference type="AlphaFoldDB" id="A0A3M7SYX2"/>
<comment type="caution">
    <text evidence="1">The sequence shown here is derived from an EMBL/GenBank/DDBJ whole genome shotgun (WGS) entry which is preliminary data.</text>
</comment>
<evidence type="ECO:0000313" key="1">
    <source>
        <dbReference type="EMBL" id="RNA41021.1"/>
    </source>
</evidence>
<evidence type="ECO:0000313" key="2">
    <source>
        <dbReference type="Proteomes" id="UP000276133"/>
    </source>
</evidence>
<sequence length="73" mass="8389">MIGIKDIQGLGTFRERFGIEAILRKELHYLLSGSIGTYFSYFGAFNFTKLALDSDREQFLSNMILTVSIKLEY</sequence>
<organism evidence="1 2">
    <name type="scientific">Brachionus plicatilis</name>
    <name type="common">Marine rotifer</name>
    <name type="synonym">Brachionus muelleri</name>
    <dbReference type="NCBI Taxonomy" id="10195"/>
    <lineage>
        <taxon>Eukaryota</taxon>
        <taxon>Metazoa</taxon>
        <taxon>Spiralia</taxon>
        <taxon>Gnathifera</taxon>
        <taxon>Rotifera</taxon>
        <taxon>Eurotatoria</taxon>
        <taxon>Monogononta</taxon>
        <taxon>Pseudotrocha</taxon>
        <taxon>Ploima</taxon>
        <taxon>Brachionidae</taxon>
        <taxon>Brachionus</taxon>
    </lineage>
</organism>
<accession>A0A3M7SYX2</accession>
<protein>
    <submittedName>
        <fullName evidence="1">Uncharacterized protein</fullName>
    </submittedName>
</protein>
<dbReference type="EMBL" id="REGN01000563">
    <property type="protein sequence ID" value="RNA41021.1"/>
    <property type="molecule type" value="Genomic_DNA"/>
</dbReference>
<gene>
    <name evidence="1" type="ORF">BpHYR1_038782</name>
</gene>
<reference evidence="1 2" key="1">
    <citation type="journal article" date="2018" name="Sci. Rep.">
        <title>Genomic signatures of local adaptation to the degree of environmental predictability in rotifers.</title>
        <authorList>
            <person name="Franch-Gras L."/>
            <person name="Hahn C."/>
            <person name="Garcia-Roger E.M."/>
            <person name="Carmona M.J."/>
            <person name="Serra M."/>
            <person name="Gomez A."/>
        </authorList>
    </citation>
    <scope>NUCLEOTIDE SEQUENCE [LARGE SCALE GENOMIC DNA]</scope>
    <source>
        <strain evidence="1">HYR1</strain>
    </source>
</reference>
<keyword evidence="2" id="KW-1185">Reference proteome</keyword>
<proteinExistence type="predicted"/>